<keyword evidence="1" id="KW-0472">Membrane</keyword>
<dbReference type="AlphaFoldDB" id="A0A133S376"/>
<feature type="transmembrane region" description="Helical" evidence="1">
    <location>
        <begin position="64"/>
        <end position="87"/>
    </location>
</feature>
<evidence type="ECO:0000313" key="2">
    <source>
        <dbReference type="EMBL" id="KXA62914.1"/>
    </source>
</evidence>
<dbReference type="EMBL" id="LRQT01000079">
    <property type="protein sequence ID" value="KXA62914.1"/>
    <property type="molecule type" value="Genomic_DNA"/>
</dbReference>
<feature type="non-terminal residue" evidence="2">
    <location>
        <position position="96"/>
    </location>
</feature>
<dbReference type="Proteomes" id="UP000070226">
    <property type="component" value="Unassembled WGS sequence"/>
</dbReference>
<organism evidence="2">
    <name type="scientific">Veillonella atypica</name>
    <dbReference type="NCBI Taxonomy" id="39777"/>
    <lineage>
        <taxon>Bacteria</taxon>
        <taxon>Bacillati</taxon>
        <taxon>Bacillota</taxon>
        <taxon>Negativicutes</taxon>
        <taxon>Veillonellales</taxon>
        <taxon>Veillonellaceae</taxon>
        <taxon>Veillonella</taxon>
    </lineage>
</organism>
<evidence type="ECO:0000313" key="3">
    <source>
        <dbReference type="Proteomes" id="UP000070226"/>
    </source>
</evidence>
<reference evidence="2 3" key="1">
    <citation type="submission" date="2016-01" db="EMBL/GenBank/DDBJ databases">
        <authorList>
            <person name="Oliw E.H."/>
        </authorList>
    </citation>
    <scope>NUCLEOTIDE SEQUENCE [LARGE SCALE GENOMIC DNA]</scope>
    <source>
        <strain evidence="2 3">CMW7756B</strain>
    </source>
</reference>
<dbReference type="STRING" id="39777.B7L28_05230"/>
<name>A0A133S376_9FIRM</name>
<comment type="caution">
    <text evidence="2">The sequence shown here is derived from an EMBL/GenBank/DDBJ whole genome shotgun (WGS) entry which is preliminary data.</text>
</comment>
<keyword evidence="1" id="KW-1133">Transmembrane helix</keyword>
<sequence length="96" mass="11230">MFQDSIRLLVHPNKETILDIIQSVTFKGTICLYTLAWVILRIIMGNAGIDVLHILPILDHKLVYVNYIIVFIVDYIYIMFKTIILAVNVNIRMYNF</sequence>
<gene>
    <name evidence="2" type="ORF">HMPREF3233_01477</name>
</gene>
<accession>A0A133S376</accession>
<protein>
    <submittedName>
        <fullName evidence="2">Uncharacterized protein</fullName>
    </submittedName>
</protein>
<proteinExistence type="predicted"/>
<evidence type="ECO:0000256" key="1">
    <source>
        <dbReference type="SAM" id="Phobius"/>
    </source>
</evidence>
<keyword evidence="1" id="KW-0812">Transmembrane</keyword>